<comment type="similarity">
    <text evidence="1">Belongs to the aequorin family.</text>
</comment>
<dbReference type="InterPro" id="IPR002048">
    <property type="entry name" value="EF_hand_dom"/>
</dbReference>
<dbReference type="InterPro" id="IPR018247">
    <property type="entry name" value="EF_Hand_1_Ca_BS"/>
</dbReference>
<dbReference type="PANTHER" id="PTHR19972">
    <property type="entry name" value="CALBINDIN"/>
    <property type="match status" value="1"/>
</dbReference>
<keyword evidence="3" id="KW-0455">Luminescence</keyword>
<dbReference type="Pfam" id="PF13499">
    <property type="entry name" value="EF-hand_7"/>
    <property type="match status" value="1"/>
</dbReference>
<feature type="domain" description="EF-hand" evidence="5">
    <location>
        <begin position="48"/>
        <end position="83"/>
    </location>
</feature>
<dbReference type="GeneID" id="100206097"/>
<evidence type="ECO:0000313" key="7">
    <source>
        <dbReference type="RefSeq" id="XP_065644095.1"/>
    </source>
</evidence>
<keyword evidence="2" id="KW-0106">Calcium</keyword>
<evidence type="ECO:0000256" key="2">
    <source>
        <dbReference type="ARBA" id="ARBA00022837"/>
    </source>
</evidence>
<gene>
    <name evidence="7" type="primary">LOC100206097</name>
</gene>
<dbReference type="RefSeq" id="XP_065644095.1">
    <property type="nucleotide sequence ID" value="XM_065788023.1"/>
</dbReference>
<keyword evidence="4" id="KW-0599">Photoprotein</keyword>
<evidence type="ECO:0000256" key="1">
    <source>
        <dbReference type="ARBA" id="ARBA00007828"/>
    </source>
</evidence>
<dbReference type="PROSITE" id="PS50222">
    <property type="entry name" value="EF_HAND_2"/>
    <property type="match status" value="2"/>
</dbReference>
<sequence>MTLSNLSAINFLKLWYVYDKDRSSYLEKNEIRVLVKDLVEKSGCDAQSVEEHEAKMIEEYDTNRDGKIHISELSKVIGQDADFITSFQSLSVDDFERVFQLSDEDGNGTLENDEIPQFLKNLFPEGSSDQIETYKNILEALCESQEGKLTKNDLKILFH</sequence>
<organism evidence="6 7">
    <name type="scientific">Hydra vulgaris</name>
    <name type="common">Hydra</name>
    <name type="synonym">Hydra attenuata</name>
    <dbReference type="NCBI Taxonomy" id="6087"/>
    <lineage>
        <taxon>Eukaryota</taxon>
        <taxon>Metazoa</taxon>
        <taxon>Cnidaria</taxon>
        <taxon>Hydrozoa</taxon>
        <taxon>Hydroidolina</taxon>
        <taxon>Anthoathecata</taxon>
        <taxon>Aplanulata</taxon>
        <taxon>Hydridae</taxon>
        <taxon>Hydra</taxon>
    </lineage>
</organism>
<name>A0ABM4B5I7_HYDVU</name>
<evidence type="ECO:0000259" key="5">
    <source>
        <dbReference type="PROSITE" id="PS50222"/>
    </source>
</evidence>
<evidence type="ECO:0000256" key="4">
    <source>
        <dbReference type="ARBA" id="ARBA00023262"/>
    </source>
</evidence>
<dbReference type="InterPro" id="IPR011992">
    <property type="entry name" value="EF-hand-dom_pair"/>
</dbReference>
<reference evidence="7" key="2">
    <citation type="submission" date="2025-08" db="UniProtKB">
        <authorList>
            <consortium name="RefSeq"/>
        </authorList>
    </citation>
    <scope>IDENTIFICATION</scope>
</reference>
<dbReference type="InterPro" id="IPR051001">
    <property type="entry name" value="Calbindin_Ca-bind"/>
</dbReference>
<reference evidence="6" key="1">
    <citation type="submission" date="2025-05" db="UniProtKB">
        <authorList>
            <consortium name="RefSeq"/>
        </authorList>
    </citation>
    <scope>NUCLEOTIDE SEQUENCE [LARGE SCALE GENOMIC DNA]</scope>
</reference>
<dbReference type="SMART" id="SM00054">
    <property type="entry name" value="EFh"/>
    <property type="match status" value="3"/>
</dbReference>
<protein>
    <submittedName>
        <fullName evidence="7">Calretinin isoform X2</fullName>
    </submittedName>
</protein>
<feature type="domain" description="EF-hand" evidence="5">
    <location>
        <begin position="90"/>
        <end position="125"/>
    </location>
</feature>
<dbReference type="PANTHER" id="PTHR19972:SF10">
    <property type="entry name" value="CALBINDIN-32"/>
    <property type="match status" value="1"/>
</dbReference>
<dbReference type="Gene3D" id="1.10.238.10">
    <property type="entry name" value="EF-hand"/>
    <property type="match status" value="2"/>
</dbReference>
<dbReference type="Proteomes" id="UP001652625">
    <property type="component" value="Chromosome 01"/>
</dbReference>
<evidence type="ECO:0000313" key="6">
    <source>
        <dbReference type="Proteomes" id="UP001652625"/>
    </source>
</evidence>
<proteinExistence type="inferred from homology"/>
<evidence type="ECO:0000256" key="3">
    <source>
        <dbReference type="ARBA" id="ARBA00023223"/>
    </source>
</evidence>
<accession>A0ABM4B5I7</accession>
<dbReference type="SUPFAM" id="SSF47473">
    <property type="entry name" value="EF-hand"/>
    <property type="match status" value="1"/>
</dbReference>
<keyword evidence="6" id="KW-1185">Reference proteome</keyword>
<dbReference type="PROSITE" id="PS00018">
    <property type="entry name" value="EF_HAND_1"/>
    <property type="match status" value="1"/>
</dbReference>